<evidence type="ECO:0000313" key="4">
    <source>
        <dbReference type="Proteomes" id="UP000094296"/>
    </source>
</evidence>
<keyword evidence="1" id="KW-1133">Transmembrane helix</keyword>
<dbReference type="Proteomes" id="UP000094296">
    <property type="component" value="Unassembled WGS sequence"/>
</dbReference>
<name>A0A1E5FZV7_9FIRM</name>
<evidence type="ECO:0000256" key="1">
    <source>
        <dbReference type="SAM" id="Phobius"/>
    </source>
</evidence>
<evidence type="ECO:0000259" key="2">
    <source>
        <dbReference type="Pfam" id="PF14285"/>
    </source>
</evidence>
<feature type="domain" description="DUF4367" evidence="2">
    <location>
        <begin position="144"/>
        <end position="258"/>
    </location>
</feature>
<dbReference type="InterPro" id="IPR025377">
    <property type="entry name" value="DUF4367"/>
</dbReference>
<gene>
    <name evidence="3" type="ORF">BHF68_10360</name>
</gene>
<dbReference type="EMBL" id="MIJE01000033">
    <property type="protein sequence ID" value="OEF96125.1"/>
    <property type="molecule type" value="Genomic_DNA"/>
</dbReference>
<keyword evidence="1" id="KW-0812">Transmembrane</keyword>
<reference evidence="3 4" key="1">
    <citation type="submission" date="2016-09" db="EMBL/GenBank/DDBJ databases">
        <title>Draft genome sequence for the type strain of Desulfuribacillus alkaliarsenatis AHT28, an obligately anaerobic, sulfidogenic bacterium isolated from Russian soda lake sediments.</title>
        <authorList>
            <person name="Abin C.A."/>
            <person name="Hollibaugh J.T."/>
        </authorList>
    </citation>
    <scope>NUCLEOTIDE SEQUENCE [LARGE SCALE GENOMIC DNA]</scope>
    <source>
        <strain evidence="3 4">AHT28</strain>
    </source>
</reference>
<proteinExistence type="predicted"/>
<organism evidence="3 4">
    <name type="scientific">Desulfuribacillus alkaliarsenatis</name>
    <dbReference type="NCBI Taxonomy" id="766136"/>
    <lineage>
        <taxon>Bacteria</taxon>
        <taxon>Bacillati</taxon>
        <taxon>Bacillota</taxon>
        <taxon>Desulfuribacillia</taxon>
        <taxon>Desulfuribacillales</taxon>
        <taxon>Desulfuribacillaceae</taxon>
        <taxon>Desulfuribacillus</taxon>
    </lineage>
</organism>
<dbReference type="Pfam" id="PF14285">
    <property type="entry name" value="DUF4367"/>
    <property type="match status" value="1"/>
</dbReference>
<accession>A0A1E5FZV7</accession>
<comment type="caution">
    <text evidence="3">The sequence shown here is derived from an EMBL/GenBank/DDBJ whole genome shotgun (WGS) entry which is preliminary data.</text>
</comment>
<sequence>MNRNKDIDEQLFKKAIKMQIDKIEVPKNEKLKNWEKIQGELTLSNSKLRTSKKRFVVAGLIASFLIFIVTIYVSNSDSTAFFWNKQKTIIKSGSTTQIMTGTQTQHLDIDDFVRDIDDSVVFYDLERKVFTIEQAKEIANFDIIIPAYIPNNFEFQYVVAFVLETLYETNEVRLHYESADINRPLKIRQQYYGEAFGHTMVVDHEDTKIEHLTIDNKSITLFTFKDDSLILWLELPHMLVTIDGFIDRDEIFQIAQSMIEH</sequence>
<protein>
    <recommendedName>
        <fullName evidence="2">DUF4367 domain-containing protein</fullName>
    </recommendedName>
</protein>
<keyword evidence="1" id="KW-0472">Membrane</keyword>
<dbReference type="AlphaFoldDB" id="A0A1E5FZV7"/>
<dbReference type="STRING" id="766136.BHF68_10360"/>
<evidence type="ECO:0000313" key="3">
    <source>
        <dbReference type="EMBL" id="OEF96125.1"/>
    </source>
</evidence>
<dbReference type="OrthoDB" id="2599781at2"/>
<dbReference type="RefSeq" id="WP_069644046.1">
    <property type="nucleotide sequence ID" value="NZ_MIJE01000033.1"/>
</dbReference>
<feature type="transmembrane region" description="Helical" evidence="1">
    <location>
        <begin position="55"/>
        <end position="74"/>
    </location>
</feature>
<keyword evidence="4" id="KW-1185">Reference proteome</keyword>